<dbReference type="PANTHER" id="PTHR33974">
    <property type="entry name" value="VASCULAR-RELATED UNKNOWN PROTEIN 1-RELATED"/>
    <property type="match status" value="1"/>
</dbReference>
<dbReference type="GO" id="GO:0009825">
    <property type="term" value="P:multidimensional cell growth"/>
    <property type="evidence" value="ECO:0007669"/>
    <property type="project" value="TreeGrafter"/>
</dbReference>
<evidence type="ECO:0000313" key="3">
    <source>
        <dbReference type="Proteomes" id="UP000032141"/>
    </source>
</evidence>
<reference evidence="2 3" key="1">
    <citation type="journal article" date="2014" name="Genome Biol.">
        <title>Transcriptome and methylome profiling reveals relics of genome dominance in the mesopolyploid Brassica oleracea.</title>
        <authorList>
            <person name="Parkin I.A."/>
            <person name="Koh C."/>
            <person name="Tang H."/>
            <person name="Robinson S.J."/>
            <person name="Kagale S."/>
            <person name="Clarke W.E."/>
            <person name="Town C.D."/>
            <person name="Nixon J."/>
            <person name="Krishnakumar V."/>
            <person name="Bidwell S.L."/>
            <person name="Denoeud F."/>
            <person name="Belcram H."/>
            <person name="Links M.G."/>
            <person name="Just J."/>
            <person name="Clarke C."/>
            <person name="Bender T."/>
            <person name="Huebert T."/>
            <person name="Mason A.S."/>
            <person name="Pires J.C."/>
            <person name="Barker G."/>
            <person name="Moore J."/>
            <person name="Walley P.G."/>
            <person name="Manoli S."/>
            <person name="Batley J."/>
            <person name="Edwards D."/>
            <person name="Nelson M.N."/>
            <person name="Wang X."/>
            <person name="Paterson A.H."/>
            <person name="King G."/>
            <person name="Bancroft I."/>
            <person name="Chalhoub B."/>
            <person name="Sharpe A.G."/>
        </authorList>
    </citation>
    <scope>NUCLEOTIDE SEQUENCE</scope>
    <source>
        <strain evidence="2 3">cv. TO1000</strain>
    </source>
</reference>
<dbReference type="PANTHER" id="PTHR33974:SF14">
    <property type="entry name" value="(RAPE) HYPOTHETICAL PROTEIN"/>
    <property type="match status" value="1"/>
</dbReference>
<dbReference type="GO" id="GO:0010089">
    <property type="term" value="P:xylem development"/>
    <property type="evidence" value="ECO:0007669"/>
    <property type="project" value="InterPro"/>
</dbReference>
<dbReference type="OMA" id="MSKCETS"/>
<accession>A0A0D3AM38</accession>
<dbReference type="HOGENOM" id="CLU_092975_0_0_1"/>
<keyword evidence="3" id="KW-1185">Reference proteome</keyword>
<dbReference type="Gramene" id="Bo2g041520.1">
    <property type="protein sequence ID" value="Bo2g041520.1"/>
    <property type="gene ID" value="Bo2g041520"/>
</dbReference>
<evidence type="ECO:0000313" key="2">
    <source>
        <dbReference type="EnsemblPlants" id="Bo2g041520.1"/>
    </source>
</evidence>
<feature type="region of interest" description="Disordered" evidence="1">
    <location>
        <begin position="125"/>
        <end position="145"/>
    </location>
</feature>
<dbReference type="EnsemblPlants" id="Bo2g041520.1">
    <property type="protein sequence ID" value="Bo2g041520.1"/>
    <property type="gene ID" value="Bo2g041520"/>
</dbReference>
<name>A0A0D3AM38_BRAOL</name>
<dbReference type="InterPro" id="IPR039280">
    <property type="entry name" value="VUP"/>
</dbReference>
<sequence>MESSTNNAFIMSKCETSTFSSDQSPEESSWSMYFEDVHFFEASPSAVHIVDFSSSSVPDAMSFVATKKTLDMSKQGGPNYYNNLNIKRARNREIPFGRHCDLEDTASSPSRSLNVNSIMNLLDNNTRHGGGVGKDTNNAKGKSAVQNEGGLSVDLKKKGLCLVPMSMVTNFRA</sequence>
<organism evidence="2 3">
    <name type="scientific">Brassica oleracea var. oleracea</name>
    <dbReference type="NCBI Taxonomy" id="109376"/>
    <lineage>
        <taxon>Eukaryota</taxon>
        <taxon>Viridiplantae</taxon>
        <taxon>Streptophyta</taxon>
        <taxon>Embryophyta</taxon>
        <taxon>Tracheophyta</taxon>
        <taxon>Spermatophyta</taxon>
        <taxon>Magnoliopsida</taxon>
        <taxon>eudicotyledons</taxon>
        <taxon>Gunneridae</taxon>
        <taxon>Pentapetalae</taxon>
        <taxon>rosids</taxon>
        <taxon>malvids</taxon>
        <taxon>Brassicales</taxon>
        <taxon>Brassicaceae</taxon>
        <taxon>Brassiceae</taxon>
        <taxon>Brassica</taxon>
    </lineage>
</organism>
<evidence type="ECO:0000256" key="1">
    <source>
        <dbReference type="SAM" id="MobiDB-lite"/>
    </source>
</evidence>
<feature type="compositionally biased region" description="Polar residues" evidence="1">
    <location>
        <begin position="135"/>
        <end position="145"/>
    </location>
</feature>
<proteinExistence type="predicted"/>
<dbReference type="AlphaFoldDB" id="A0A0D3AM38"/>
<protein>
    <submittedName>
        <fullName evidence="2">Uncharacterized protein</fullName>
    </submittedName>
</protein>
<dbReference type="Proteomes" id="UP000032141">
    <property type="component" value="Chromosome C2"/>
</dbReference>
<reference evidence="2" key="2">
    <citation type="submission" date="2015-03" db="UniProtKB">
        <authorList>
            <consortium name="EnsemblPlants"/>
        </authorList>
    </citation>
    <scope>IDENTIFICATION</scope>
</reference>